<dbReference type="Proteomes" id="UP000004816">
    <property type="component" value="Unassembled WGS sequence"/>
</dbReference>
<keyword evidence="2" id="KW-0784">Thiamine biosynthesis</keyword>
<dbReference type="Gene3D" id="3.30.9.10">
    <property type="entry name" value="D-Amino Acid Oxidase, subunit A, domain 2"/>
    <property type="match status" value="1"/>
</dbReference>
<keyword evidence="8" id="KW-1185">Reference proteome</keyword>
<accession>U1LML4</accession>
<dbReference type="UniPathway" id="UPA00060"/>
<gene>
    <name evidence="7" type="ORF">HMPREF9336_04335</name>
</gene>
<evidence type="ECO:0000256" key="5">
    <source>
        <dbReference type="ARBA" id="ARBA00050018"/>
    </source>
</evidence>
<comment type="catalytic activity">
    <reaction evidence="4">
        <text>glycine + O2 + H2O = glyoxylate + H2O2 + NH4(+)</text>
        <dbReference type="Rhea" id="RHEA:11532"/>
        <dbReference type="ChEBI" id="CHEBI:15377"/>
        <dbReference type="ChEBI" id="CHEBI:15379"/>
        <dbReference type="ChEBI" id="CHEBI:16240"/>
        <dbReference type="ChEBI" id="CHEBI:28938"/>
        <dbReference type="ChEBI" id="CHEBI:36655"/>
        <dbReference type="ChEBI" id="CHEBI:57305"/>
        <dbReference type="EC" id="1.4.3.19"/>
    </reaction>
</comment>
<dbReference type="GO" id="GO:0050660">
    <property type="term" value="F:flavin adenine dinucleotide binding"/>
    <property type="evidence" value="ECO:0007669"/>
    <property type="project" value="InterPro"/>
</dbReference>
<dbReference type="GO" id="GO:0005737">
    <property type="term" value="C:cytoplasm"/>
    <property type="evidence" value="ECO:0007669"/>
    <property type="project" value="TreeGrafter"/>
</dbReference>
<evidence type="ECO:0000259" key="6">
    <source>
        <dbReference type="Pfam" id="PF01266"/>
    </source>
</evidence>
<dbReference type="OrthoDB" id="3214401at2"/>
<dbReference type="STRING" id="679197.HMPREF9336_04335"/>
<dbReference type="SUPFAM" id="SSF51905">
    <property type="entry name" value="FAD/NAD(P)-binding domain"/>
    <property type="match status" value="1"/>
</dbReference>
<comment type="caution">
    <text evidence="7">The sequence shown here is derived from an EMBL/GenBank/DDBJ whole genome shotgun (WGS) entry which is preliminary data.</text>
</comment>
<dbReference type="InterPro" id="IPR036188">
    <property type="entry name" value="FAD/NAD-bd_sf"/>
</dbReference>
<evidence type="ECO:0000256" key="1">
    <source>
        <dbReference type="ARBA" id="ARBA00004948"/>
    </source>
</evidence>
<keyword evidence="3" id="KW-0560">Oxidoreductase</keyword>
<proteinExistence type="predicted"/>
<dbReference type="GO" id="GO:0009229">
    <property type="term" value="P:thiamine diphosphate biosynthetic process"/>
    <property type="evidence" value="ECO:0007669"/>
    <property type="project" value="UniProtKB-UniPathway"/>
</dbReference>
<dbReference type="EC" id="1.4.3.19" evidence="5"/>
<evidence type="ECO:0000313" key="7">
    <source>
        <dbReference type="EMBL" id="ERG69191.1"/>
    </source>
</evidence>
<feature type="domain" description="FAD dependent oxidoreductase" evidence="6">
    <location>
        <begin position="7"/>
        <end position="342"/>
    </location>
</feature>
<reference evidence="7 8" key="1">
    <citation type="journal article" date="2011" name="Stand. Genomic Sci.">
        <title>High quality draft genome sequence of Segniliparus rugosus CDC 945(T)= (ATCC BAA-974(T)).</title>
        <authorList>
            <person name="Earl A.M."/>
            <person name="Desjardins C.A."/>
            <person name="Fitzgerald M.G."/>
            <person name="Arachchi H.M."/>
            <person name="Zeng Q."/>
            <person name="Mehta T."/>
            <person name="Griggs A."/>
            <person name="Birren B.W."/>
            <person name="Toney N.C."/>
            <person name="Carr J."/>
            <person name="Posey J."/>
            <person name="Butler W.R."/>
        </authorList>
    </citation>
    <scope>NUCLEOTIDE SEQUENCE [LARGE SCALE GENOMIC DNA]</scope>
    <source>
        <strain evidence="8">ATCC BAA-974 / DSM 45345 / CCUG 50838 / CIP 108380 / JCM 13579 / CDC 945</strain>
    </source>
</reference>
<dbReference type="InterPro" id="IPR012727">
    <property type="entry name" value="Gly_oxidase_ThiO"/>
</dbReference>
<dbReference type="PANTHER" id="PTHR13847">
    <property type="entry name" value="SARCOSINE DEHYDROGENASE-RELATED"/>
    <property type="match status" value="1"/>
</dbReference>
<dbReference type="Gene3D" id="3.50.50.60">
    <property type="entry name" value="FAD/NAD(P)-binding domain"/>
    <property type="match status" value="1"/>
</dbReference>
<dbReference type="InterPro" id="IPR006076">
    <property type="entry name" value="FAD-dep_OxRdtase"/>
</dbReference>
<sequence>MARTLDVLGAGVIGLSIAWRAAQRGWSVRLFDPRLDGVLRQGASASWVAGGMLAPFSEAWPGHAALLRLGMRSLERWPGFADELAGFAPDGVFAARETIVVGATASDLQALDPGFEFARSVGLDWQRRTRAELRQIEPGLAADARGGWFLPEEPAADNRALLAALAEAARSAGAQLVAHSLPELPRSGADCVVVAAGAGTPALLPGLPVRPVKGEILRLAASPRTVGAPQRTIRALVRGRHVYLVPRRDGVVVGATELEGDERAAVAAQSVFELLSDATSIFPGLADYDFVEASAGFRPVTPDRCPVLGWAGPEAVGRCLVATGHGRDGMLLAPLTADLAVALLENEQVGGPEEEALRAMDPARFSVR</sequence>
<protein>
    <recommendedName>
        <fullName evidence="5">glycine oxidase</fullName>
        <ecNumber evidence="5">1.4.3.19</ecNumber>
    </recommendedName>
</protein>
<evidence type="ECO:0000256" key="2">
    <source>
        <dbReference type="ARBA" id="ARBA00022977"/>
    </source>
</evidence>
<dbReference type="PANTHER" id="PTHR13847:SF289">
    <property type="entry name" value="GLYCINE OXIDASE"/>
    <property type="match status" value="1"/>
</dbReference>
<dbReference type="AlphaFoldDB" id="U1LML4"/>
<dbReference type="GO" id="GO:0009228">
    <property type="term" value="P:thiamine biosynthetic process"/>
    <property type="evidence" value="ECO:0007669"/>
    <property type="project" value="UniProtKB-KW"/>
</dbReference>
<dbReference type="eggNOG" id="COG0665">
    <property type="taxonomic scope" value="Bacteria"/>
</dbReference>
<name>U1LML4_SEGRC</name>
<comment type="pathway">
    <text evidence="1">Cofactor biosynthesis; thiamine diphosphate biosynthesis.</text>
</comment>
<dbReference type="GO" id="GO:0043799">
    <property type="term" value="F:glycine oxidase activity"/>
    <property type="evidence" value="ECO:0007669"/>
    <property type="project" value="UniProtKB-EC"/>
</dbReference>
<dbReference type="EMBL" id="ACZI02000003">
    <property type="protein sequence ID" value="ERG69191.1"/>
    <property type="molecule type" value="Genomic_DNA"/>
</dbReference>
<dbReference type="Pfam" id="PF01266">
    <property type="entry name" value="DAO"/>
    <property type="match status" value="1"/>
</dbReference>
<dbReference type="RefSeq" id="WP_021030760.1">
    <property type="nucleotide sequence ID" value="NZ_KI391954.1"/>
</dbReference>
<dbReference type="NCBIfam" id="TIGR02352">
    <property type="entry name" value="thiamin_ThiO"/>
    <property type="match status" value="1"/>
</dbReference>
<evidence type="ECO:0000313" key="8">
    <source>
        <dbReference type="Proteomes" id="UP000004816"/>
    </source>
</evidence>
<dbReference type="HOGENOM" id="CLU_007884_4_5_11"/>
<dbReference type="SUPFAM" id="SSF54373">
    <property type="entry name" value="FAD-linked reductases, C-terminal domain"/>
    <property type="match status" value="1"/>
</dbReference>
<evidence type="ECO:0000256" key="3">
    <source>
        <dbReference type="ARBA" id="ARBA00023002"/>
    </source>
</evidence>
<evidence type="ECO:0000256" key="4">
    <source>
        <dbReference type="ARBA" id="ARBA00049872"/>
    </source>
</evidence>
<organism evidence="7 8">
    <name type="scientific">Segniliparus rugosus (strain ATCC BAA-974 / DSM 45345 / CCUG 50838 / CIP 108380 / JCM 13579 / CDC 945)</name>
    <dbReference type="NCBI Taxonomy" id="679197"/>
    <lineage>
        <taxon>Bacteria</taxon>
        <taxon>Bacillati</taxon>
        <taxon>Actinomycetota</taxon>
        <taxon>Actinomycetes</taxon>
        <taxon>Mycobacteriales</taxon>
        <taxon>Segniliparaceae</taxon>
        <taxon>Segniliparus</taxon>
    </lineage>
</organism>